<evidence type="ECO:0000313" key="6">
    <source>
        <dbReference type="Proteomes" id="UP000324611"/>
    </source>
</evidence>
<dbReference type="AlphaFoldDB" id="A0A5B2VNA4"/>
<dbReference type="InterPro" id="IPR034015">
    <property type="entry name" value="M1_LTA4H"/>
</dbReference>
<reference evidence="5 6" key="1">
    <citation type="submission" date="2019-09" db="EMBL/GenBank/DDBJ databases">
        <title>Chitinophaga ginsengihumi sp. nov., isolated from soil of ginseng rhizosphere.</title>
        <authorList>
            <person name="Lee J."/>
        </authorList>
    </citation>
    <scope>NUCLEOTIDE SEQUENCE [LARGE SCALE GENOMIC DNA]</scope>
    <source>
        <strain evidence="5 6">BN140078</strain>
    </source>
</reference>
<dbReference type="PANTHER" id="PTHR45726">
    <property type="entry name" value="LEUKOTRIENE A-4 HYDROLASE"/>
    <property type="match status" value="1"/>
</dbReference>
<feature type="signal peptide" evidence="3">
    <location>
        <begin position="1"/>
        <end position="22"/>
    </location>
</feature>
<dbReference type="SUPFAM" id="SSF55486">
    <property type="entry name" value="Metalloproteases ('zincins'), catalytic domain"/>
    <property type="match status" value="1"/>
</dbReference>
<dbReference type="CDD" id="cd09604">
    <property type="entry name" value="M1_APN_like"/>
    <property type="match status" value="1"/>
</dbReference>
<dbReference type="Proteomes" id="UP000324611">
    <property type="component" value="Unassembled WGS sequence"/>
</dbReference>
<protein>
    <submittedName>
        <fullName evidence="5">M1 family metallopeptidase</fullName>
    </submittedName>
</protein>
<feature type="binding site" evidence="2">
    <location>
        <position position="362"/>
    </location>
    <ligand>
        <name>Zn(2+)</name>
        <dbReference type="ChEBI" id="CHEBI:29105"/>
        <note>catalytic</note>
    </ligand>
</feature>
<dbReference type="EMBL" id="VUOC01000004">
    <property type="protein sequence ID" value="KAA2240515.1"/>
    <property type="molecule type" value="Genomic_DNA"/>
</dbReference>
<feature type="binding site" evidence="2">
    <location>
        <position position="385"/>
    </location>
    <ligand>
        <name>Zn(2+)</name>
        <dbReference type="ChEBI" id="CHEBI:29105"/>
        <note>catalytic</note>
    </ligand>
</feature>
<feature type="active site" description="Proton acceptor" evidence="1">
    <location>
        <position position="363"/>
    </location>
</feature>
<proteinExistence type="predicted"/>
<comment type="cofactor">
    <cofactor evidence="2">
        <name>Zn(2+)</name>
        <dbReference type="ChEBI" id="CHEBI:29105"/>
    </cofactor>
    <text evidence="2">Binds 1 zinc ion per subunit.</text>
</comment>
<dbReference type="Pfam" id="PF01433">
    <property type="entry name" value="Peptidase_M1"/>
    <property type="match status" value="1"/>
</dbReference>
<dbReference type="InterPro" id="IPR027268">
    <property type="entry name" value="Peptidase_M4/M1_CTD_sf"/>
</dbReference>
<keyword evidence="6" id="KW-1185">Reference proteome</keyword>
<dbReference type="InterPro" id="IPR014782">
    <property type="entry name" value="Peptidase_M1_dom"/>
</dbReference>
<dbReference type="RefSeq" id="WP_149841693.1">
    <property type="nucleotide sequence ID" value="NZ_VUOC01000004.1"/>
</dbReference>
<dbReference type="PANTHER" id="PTHR45726:SF3">
    <property type="entry name" value="LEUKOTRIENE A-4 HYDROLASE"/>
    <property type="match status" value="1"/>
</dbReference>
<reference evidence="5 6" key="2">
    <citation type="submission" date="2019-09" db="EMBL/GenBank/DDBJ databases">
        <authorList>
            <person name="Jin C."/>
        </authorList>
    </citation>
    <scope>NUCLEOTIDE SEQUENCE [LARGE SCALE GENOMIC DNA]</scope>
    <source>
        <strain evidence="5 6">BN140078</strain>
    </source>
</reference>
<gene>
    <name evidence="5" type="ORF">F0L74_30655</name>
</gene>
<comment type="caution">
    <text evidence="5">The sequence shown here is derived from an EMBL/GenBank/DDBJ whole genome shotgun (WGS) entry which is preliminary data.</text>
</comment>
<keyword evidence="2" id="KW-0862">Zinc</keyword>
<evidence type="ECO:0000313" key="5">
    <source>
        <dbReference type="EMBL" id="KAA2240515.1"/>
    </source>
</evidence>
<dbReference type="Gene3D" id="1.10.390.10">
    <property type="entry name" value="Neutral Protease Domain 2"/>
    <property type="match status" value="1"/>
</dbReference>
<feature type="domain" description="Peptidase M1 membrane alanine aminopeptidase" evidence="4">
    <location>
        <begin position="358"/>
        <end position="500"/>
    </location>
</feature>
<evidence type="ECO:0000256" key="3">
    <source>
        <dbReference type="SAM" id="SignalP"/>
    </source>
</evidence>
<dbReference type="GO" id="GO:0008237">
    <property type="term" value="F:metallopeptidase activity"/>
    <property type="evidence" value="ECO:0007669"/>
    <property type="project" value="InterPro"/>
</dbReference>
<dbReference type="GO" id="GO:0008270">
    <property type="term" value="F:zinc ion binding"/>
    <property type="evidence" value="ECO:0007669"/>
    <property type="project" value="InterPro"/>
</dbReference>
<feature type="chain" id="PRO_5022798651" evidence="3">
    <location>
        <begin position="23"/>
        <end position="621"/>
    </location>
</feature>
<sequence length="621" mass="71669">MKQMIAGATLLAFLFTGLSLKAQPDRWQQRVKYTMDVKMNVENHRFTGKQRLEYTNNSPDTLYKVFYHLYWNAFQPNSMMDMRSRELGKTVLPNGRADWDGRVRDRIANLKPDEIGYQKVLSLKRDGRALQYKVVETILEVTLDKPILPHATTVFDMDFEAQVPVQIRRSGRNNAEGVDYSMSQWYPKMCEYDYEGWHPTFYVAREFYGVWGDYDVTITIDKRFVIGGTGYLQNPNQVGHGYETPGAQVTRPAGSNLVWHFVAPNVHDFVWAADPDYKHITQRVDGFTAHFFYIENEATQDTWPQFAKMVPAAYAFIKAHYGAYPYKQYSFIQGGDGGMEYPMATLIMGNGKLNGLYGVAMHEWMHSWYQGMMGTNESLYPWMDEGFTTFAEDNVTFNTIDSLKGEGAHAGTYNGYFALVRSGLEEPMSTPSDYFSTNYAYSLNAYPKGAVFLEQLGYVIGAKARDKGLLNYYADWRFKHPNVNDFMRVMEKASGLQLDWYRMFFVNTLKHVDYSIDSVYDKDGKAVVRLRRIGEMPMPIDLVLTATNGVQVMHYIPLSLMFGEKPQEDDSMKRITHEWWAWTHPTYEIQLDIPVSEISSLEIDPSQRMADIDRKNNVYKP</sequence>
<feature type="binding site" evidence="2">
    <location>
        <position position="366"/>
    </location>
    <ligand>
        <name>Zn(2+)</name>
        <dbReference type="ChEBI" id="CHEBI:29105"/>
        <note>catalytic</note>
    </ligand>
</feature>
<keyword evidence="3" id="KW-0732">Signal</keyword>
<evidence type="ECO:0000256" key="2">
    <source>
        <dbReference type="PIRSR" id="PIRSR634015-3"/>
    </source>
</evidence>
<organism evidence="5 6">
    <name type="scientific">Chitinophaga agrisoli</name>
    <dbReference type="NCBI Taxonomy" id="2607653"/>
    <lineage>
        <taxon>Bacteria</taxon>
        <taxon>Pseudomonadati</taxon>
        <taxon>Bacteroidota</taxon>
        <taxon>Chitinophagia</taxon>
        <taxon>Chitinophagales</taxon>
        <taxon>Chitinophagaceae</taxon>
        <taxon>Chitinophaga</taxon>
    </lineage>
</organism>
<evidence type="ECO:0000256" key="1">
    <source>
        <dbReference type="PIRSR" id="PIRSR634015-1"/>
    </source>
</evidence>
<evidence type="ECO:0000259" key="4">
    <source>
        <dbReference type="Pfam" id="PF01433"/>
    </source>
</evidence>
<feature type="active site" description="Proton donor" evidence="1">
    <location>
        <position position="446"/>
    </location>
</feature>
<accession>A0A5B2VNA4</accession>
<keyword evidence="2" id="KW-0479">Metal-binding</keyword>
<name>A0A5B2VNA4_9BACT</name>